<reference evidence="1" key="1">
    <citation type="submission" date="2020-12" db="EMBL/GenBank/DDBJ databases">
        <title>Metabolic potential, ecology and presence of endohyphal bacteria is reflected in genomic diversity of Mucoromycotina.</title>
        <authorList>
            <person name="Muszewska A."/>
            <person name="Okrasinska A."/>
            <person name="Steczkiewicz K."/>
            <person name="Drgas O."/>
            <person name="Orlowska M."/>
            <person name="Perlinska-Lenart U."/>
            <person name="Aleksandrzak-Piekarczyk T."/>
            <person name="Szatraj K."/>
            <person name="Zielenkiewicz U."/>
            <person name="Pilsyk S."/>
            <person name="Malc E."/>
            <person name="Mieczkowski P."/>
            <person name="Kruszewska J.S."/>
            <person name="Biernat P."/>
            <person name="Pawlowska J."/>
        </authorList>
    </citation>
    <scope>NUCLEOTIDE SEQUENCE</scope>
    <source>
        <strain evidence="1">WA0000017839</strain>
    </source>
</reference>
<name>A0A8H7QVE9_9FUNG</name>
<evidence type="ECO:0000313" key="1">
    <source>
        <dbReference type="EMBL" id="KAG2199077.1"/>
    </source>
</evidence>
<gene>
    <name evidence="1" type="ORF">INT47_005081</name>
</gene>
<dbReference type="EMBL" id="JAEPRD010000101">
    <property type="protein sequence ID" value="KAG2199077.1"/>
    <property type="molecule type" value="Genomic_DNA"/>
</dbReference>
<evidence type="ECO:0000313" key="2">
    <source>
        <dbReference type="Proteomes" id="UP000603453"/>
    </source>
</evidence>
<dbReference type="Gene3D" id="3.90.1150.10">
    <property type="entry name" value="Aspartate Aminotransferase, domain 1"/>
    <property type="match status" value="1"/>
</dbReference>
<protein>
    <submittedName>
        <fullName evidence="1">Uncharacterized protein</fullName>
    </submittedName>
</protein>
<dbReference type="PANTHER" id="PTHR42858">
    <property type="entry name" value="AMINOTRANSFERASE"/>
    <property type="match status" value="1"/>
</dbReference>
<keyword evidence="2" id="KW-1185">Reference proteome</keyword>
<accession>A0A8H7QVE9</accession>
<dbReference type="InterPro" id="IPR015422">
    <property type="entry name" value="PyrdxlP-dep_Trfase_small"/>
</dbReference>
<proteinExistence type="predicted"/>
<dbReference type="SUPFAM" id="SSF53383">
    <property type="entry name" value="PLP-dependent transferases"/>
    <property type="match status" value="1"/>
</dbReference>
<dbReference type="Proteomes" id="UP000603453">
    <property type="component" value="Unassembled WGS sequence"/>
</dbReference>
<dbReference type="AlphaFoldDB" id="A0A8H7QVE9"/>
<comment type="caution">
    <text evidence="1">The sequence shown here is derived from an EMBL/GenBank/DDBJ whole genome shotgun (WGS) entry which is preliminary data.</text>
</comment>
<dbReference type="GO" id="GO:0047536">
    <property type="term" value="F:2-aminoadipate transaminase activity"/>
    <property type="evidence" value="ECO:0007669"/>
    <property type="project" value="TreeGrafter"/>
</dbReference>
<dbReference type="PANTHER" id="PTHR42858:SF1">
    <property type="entry name" value="LD15494P"/>
    <property type="match status" value="1"/>
</dbReference>
<dbReference type="InterPro" id="IPR015424">
    <property type="entry name" value="PyrdxlP-dep_Trfase"/>
</dbReference>
<sequence>MIAAHLYQVDHPRICATSQIINEMLGDGSLHHHVEFLRKTHGDRLYEGLLRPMQRDLVPLGCSIPVLPRGGYFVWLKLPIPGNQLMEVTRHHKIEVNVGLGTLFSVTEDTTHYVRLSYANYDTKTLQLGVSRLQQALSIALKTN</sequence>
<organism evidence="1 2">
    <name type="scientific">Mucor saturninus</name>
    <dbReference type="NCBI Taxonomy" id="64648"/>
    <lineage>
        <taxon>Eukaryota</taxon>
        <taxon>Fungi</taxon>
        <taxon>Fungi incertae sedis</taxon>
        <taxon>Mucoromycota</taxon>
        <taxon>Mucoromycotina</taxon>
        <taxon>Mucoromycetes</taxon>
        <taxon>Mucorales</taxon>
        <taxon>Mucorineae</taxon>
        <taxon>Mucoraceae</taxon>
        <taxon>Mucor</taxon>
    </lineage>
</organism>
<dbReference type="OrthoDB" id="7042322at2759"/>